<dbReference type="EMBL" id="CM027689">
    <property type="protein sequence ID" value="KAG0515917.1"/>
    <property type="molecule type" value="Genomic_DNA"/>
</dbReference>
<reference evidence="2" key="1">
    <citation type="journal article" date="2019" name="BMC Genomics">
        <title>A new reference genome for Sorghum bicolor reveals high levels of sequence similarity between sweet and grain genotypes: implications for the genetics of sugar metabolism.</title>
        <authorList>
            <person name="Cooper E.A."/>
            <person name="Brenton Z.W."/>
            <person name="Flinn B.S."/>
            <person name="Jenkins J."/>
            <person name="Shu S."/>
            <person name="Flowers D."/>
            <person name="Luo F."/>
            <person name="Wang Y."/>
            <person name="Xia P."/>
            <person name="Barry K."/>
            <person name="Daum C."/>
            <person name="Lipzen A."/>
            <person name="Yoshinaga Y."/>
            <person name="Schmutz J."/>
            <person name="Saski C."/>
            <person name="Vermerris W."/>
            <person name="Kresovich S."/>
        </authorList>
    </citation>
    <scope>NUCLEOTIDE SEQUENCE</scope>
</reference>
<accession>A0A921Q812</accession>
<dbReference type="Proteomes" id="UP000807115">
    <property type="component" value="Chromosome 10"/>
</dbReference>
<feature type="region of interest" description="Disordered" evidence="1">
    <location>
        <begin position="1"/>
        <end position="25"/>
    </location>
</feature>
<protein>
    <submittedName>
        <fullName evidence="2">Uncharacterized protein</fullName>
    </submittedName>
</protein>
<comment type="caution">
    <text evidence="2">The sequence shown here is derived from an EMBL/GenBank/DDBJ whole genome shotgun (WGS) entry which is preliminary data.</text>
</comment>
<organism evidence="2 3">
    <name type="scientific">Sorghum bicolor</name>
    <name type="common">Sorghum</name>
    <name type="synonym">Sorghum vulgare</name>
    <dbReference type="NCBI Taxonomy" id="4558"/>
    <lineage>
        <taxon>Eukaryota</taxon>
        <taxon>Viridiplantae</taxon>
        <taxon>Streptophyta</taxon>
        <taxon>Embryophyta</taxon>
        <taxon>Tracheophyta</taxon>
        <taxon>Spermatophyta</taxon>
        <taxon>Magnoliopsida</taxon>
        <taxon>Liliopsida</taxon>
        <taxon>Poales</taxon>
        <taxon>Poaceae</taxon>
        <taxon>PACMAD clade</taxon>
        <taxon>Panicoideae</taxon>
        <taxon>Andropogonodae</taxon>
        <taxon>Andropogoneae</taxon>
        <taxon>Sorghinae</taxon>
        <taxon>Sorghum</taxon>
    </lineage>
</organism>
<proteinExistence type="predicted"/>
<gene>
    <name evidence="2" type="ORF">BDA96_10G318200</name>
</gene>
<dbReference type="AlphaFoldDB" id="A0A921Q812"/>
<reference evidence="2" key="2">
    <citation type="submission" date="2020-10" db="EMBL/GenBank/DDBJ databases">
        <authorList>
            <person name="Cooper E.A."/>
            <person name="Brenton Z.W."/>
            <person name="Flinn B.S."/>
            <person name="Jenkins J."/>
            <person name="Shu S."/>
            <person name="Flowers D."/>
            <person name="Luo F."/>
            <person name="Wang Y."/>
            <person name="Xia P."/>
            <person name="Barry K."/>
            <person name="Daum C."/>
            <person name="Lipzen A."/>
            <person name="Yoshinaga Y."/>
            <person name="Schmutz J."/>
            <person name="Saski C."/>
            <person name="Vermerris W."/>
            <person name="Kresovich S."/>
        </authorList>
    </citation>
    <scope>NUCLEOTIDE SEQUENCE</scope>
</reference>
<evidence type="ECO:0000313" key="2">
    <source>
        <dbReference type="EMBL" id="KAG0515917.1"/>
    </source>
</evidence>
<evidence type="ECO:0000313" key="3">
    <source>
        <dbReference type="Proteomes" id="UP000807115"/>
    </source>
</evidence>
<sequence>MASMPGAVWAGQGSSRSRSRPGCLSACLPARRSSRRPAGPGQPDAGDAGLAGTMVLYRYSRLELWRTEGGSRQAAVRSTTPTCNAPSMMSAAGTCCGAMPMPCHAMSPVAPPSMPTPNVLYVSRDDANVAVQYRRCLIGVVLSYWTWQRAAQQNGAPMVPRYHSIKSLLRNPARLHLFVTVYFSNSRF</sequence>
<name>A0A921Q812_SORBI</name>
<evidence type="ECO:0000256" key="1">
    <source>
        <dbReference type="SAM" id="MobiDB-lite"/>
    </source>
</evidence>